<evidence type="ECO:0000256" key="13">
    <source>
        <dbReference type="SAM" id="MobiDB-lite"/>
    </source>
</evidence>
<comment type="caution">
    <text evidence="15">The sequence shown here is derived from an EMBL/GenBank/DDBJ whole genome shotgun (WGS) entry which is preliminary data.</text>
</comment>
<evidence type="ECO:0000313" key="15">
    <source>
        <dbReference type="EMBL" id="KAJ8042294.1"/>
    </source>
</evidence>
<evidence type="ECO:0000256" key="12">
    <source>
        <dbReference type="PROSITE-ProRule" id="PRU00221"/>
    </source>
</evidence>
<feature type="repeat" description="WD" evidence="12">
    <location>
        <begin position="139"/>
        <end position="180"/>
    </location>
</feature>
<evidence type="ECO:0000256" key="2">
    <source>
        <dbReference type="ARBA" id="ARBA00022490"/>
    </source>
</evidence>
<dbReference type="InterPro" id="IPR028021">
    <property type="entry name" value="Katanin_C-terminal"/>
</dbReference>
<evidence type="ECO:0000256" key="11">
    <source>
        <dbReference type="HAMAP-Rule" id="MF_03022"/>
    </source>
</evidence>
<dbReference type="Pfam" id="PF13925">
    <property type="entry name" value="Katanin_con80"/>
    <property type="match status" value="1"/>
</dbReference>
<proteinExistence type="inferred from homology"/>
<feature type="repeat" description="WD" evidence="12">
    <location>
        <begin position="181"/>
        <end position="222"/>
    </location>
</feature>
<dbReference type="GO" id="GO:0000922">
    <property type="term" value="C:spindle pole"/>
    <property type="evidence" value="ECO:0007669"/>
    <property type="project" value="UniProtKB-SubCell"/>
</dbReference>
<dbReference type="OrthoDB" id="10251605at2759"/>
<dbReference type="GO" id="GO:0005737">
    <property type="term" value="C:cytoplasm"/>
    <property type="evidence" value="ECO:0007669"/>
    <property type="project" value="UniProtKB-SubCell"/>
</dbReference>
<dbReference type="InterPro" id="IPR019775">
    <property type="entry name" value="WD40_repeat_CS"/>
</dbReference>
<keyword evidence="9 11" id="KW-0131">Cell cycle</keyword>
<comment type="subcellular location">
    <subcellularLocation>
        <location evidence="1 11">Cytoplasm</location>
        <location evidence="1 11">Cytoskeleton</location>
        <location evidence="1 11">Spindle</location>
    </subcellularLocation>
    <subcellularLocation>
        <location evidence="11">Cytoplasm</location>
    </subcellularLocation>
    <subcellularLocation>
        <location evidence="11">Cytoplasm</location>
        <location evidence="11">Cytoskeleton</location>
        <location evidence="11">Microtubule organizing center</location>
        <location evidence="11">Centrosome</location>
    </subcellularLocation>
    <subcellularLocation>
        <location evidence="11">Cytoplasm</location>
        <location evidence="11">Cytoskeleton</location>
        <location evidence="11">Spindle pole</location>
    </subcellularLocation>
    <subcellularLocation>
        <location evidence="11">Cytoplasm</location>
        <location evidence="11">Cytoskeleton</location>
    </subcellularLocation>
    <text evidence="11">Predominantly cytoplasmic. Localized to the interphase centrosome and mitotic spindle poles.</text>
</comment>
<keyword evidence="7 11" id="KW-0498">Mitosis</keyword>
<dbReference type="Gene3D" id="2.130.10.10">
    <property type="entry name" value="YVTN repeat-like/Quinoprotein amine dehydrogenase"/>
    <property type="match status" value="2"/>
</dbReference>
<keyword evidence="2 11" id="KW-0963">Cytoplasm</keyword>
<accession>A0A9Q1CCT1</accession>
<feature type="compositionally biased region" description="Pro residues" evidence="13">
    <location>
        <begin position="457"/>
        <end position="466"/>
    </location>
</feature>
<gene>
    <name evidence="11" type="primary">KATNB1</name>
    <name evidence="15" type="ORF">HOLleu_13314</name>
</gene>
<dbReference type="Proteomes" id="UP001152320">
    <property type="component" value="Chromosome 5"/>
</dbReference>
<feature type="compositionally biased region" description="Basic and acidic residues" evidence="13">
    <location>
        <begin position="499"/>
        <end position="514"/>
    </location>
</feature>
<evidence type="ECO:0000256" key="5">
    <source>
        <dbReference type="ARBA" id="ARBA00022701"/>
    </source>
</evidence>
<feature type="compositionally biased region" description="Basic and acidic residues" evidence="13">
    <location>
        <begin position="380"/>
        <end position="391"/>
    </location>
</feature>
<reference evidence="15" key="1">
    <citation type="submission" date="2021-10" db="EMBL/GenBank/DDBJ databases">
        <title>Tropical sea cucumber genome reveals ecological adaptation and Cuvierian tubules defense mechanism.</title>
        <authorList>
            <person name="Chen T."/>
        </authorList>
    </citation>
    <scope>NUCLEOTIDE SEQUENCE</scope>
    <source>
        <strain evidence="15">Nanhai2018</strain>
        <tissue evidence="15">Muscle</tissue>
    </source>
</reference>
<feature type="compositionally biased region" description="Pro residues" evidence="13">
    <location>
        <begin position="429"/>
        <end position="445"/>
    </location>
</feature>
<evidence type="ECO:0000256" key="3">
    <source>
        <dbReference type="ARBA" id="ARBA00022574"/>
    </source>
</evidence>
<keyword evidence="5 11" id="KW-0493">Microtubule</keyword>
<keyword evidence="8 11" id="KW-0206">Cytoskeleton</keyword>
<dbReference type="InterPro" id="IPR015943">
    <property type="entry name" value="WD40/YVTN_repeat-like_dom_sf"/>
</dbReference>
<keyword evidence="6" id="KW-0677">Repeat</keyword>
<dbReference type="GO" id="GO:0051013">
    <property type="term" value="P:microtubule severing"/>
    <property type="evidence" value="ECO:0007669"/>
    <property type="project" value="UniProtKB-UniRule"/>
</dbReference>
<evidence type="ECO:0000256" key="1">
    <source>
        <dbReference type="ARBA" id="ARBA00004186"/>
    </source>
</evidence>
<name>A0A9Q1CCT1_HOLLE</name>
<evidence type="ECO:0000256" key="10">
    <source>
        <dbReference type="ARBA" id="ARBA00057470"/>
    </source>
</evidence>
<organism evidence="15 16">
    <name type="scientific">Holothuria leucospilota</name>
    <name type="common">Black long sea cucumber</name>
    <name type="synonym">Mertensiothuria leucospilota</name>
    <dbReference type="NCBI Taxonomy" id="206669"/>
    <lineage>
        <taxon>Eukaryota</taxon>
        <taxon>Metazoa</taxon>
        <taxon>Echinodermata</taxon>
        <taxon>Eleutherozoa</taxon>
        <taxon>Echinozoa</taxon>
        <taxon>Holothuroidea</taxon>
        <taxon>Aspidochirotacea</taxon>
        <taxon>Aspidochirotida</taxon>
        <taxon>Holothuriidae</taxon>
        <taxon>Holothuria</taxon>
    </lineage>
</organism>
<dbReference type="PRINTS" id="PR00320">
    <property type="entry name" value="GPROTEINBRPT"/>
</dbReference>
<dbReference type="PANTHER" id="PTHR19845">
    <property type="entry name" value="KATANIN P80 SUBUNIT"/>
    <property type="match status" value="1"/>
</dbReference>
<dbReference type="InterPro" id="IPR020472">
    <property type="entry name" value="WD40_PAC1"/>
</dbReference>
<feature type="domain" description="Katanin p80 subunit C-terminal" evidence="14">
    <location>
        <begin position="515"/>
        <end position="672"/>
    </location>
</feature>
<comment type="similarity">
    <text evidence="11">Belongs to the WD repeat KATNB1 family.</text>
</comment>
<feature type="repeat" description="WD" evidence="12">
    <location>
        <begin position="55"/>
        <end position="96"/>
    </location>
</feature>
<dbReference type="GO" id="GO:0008352">
    <property type="term" value="C:katanin complex"/>
    <property type="evidence" value="ECO:0007669"/>
    <property type="project" value="InterPro"/>
</dbReference>
<evidence type="ECO:0000256" key="9">
    <source>
        <dbReference type="ARBA" id="ARBA00023306"/>
    </source>
</evidence>
<feature type="repeat" description="WD" evidence="12">
    <location>
        <begin position="12"/>
        <end position="54"/>
    </location>
</feature>
<dbReference type="SUPFAM" id="SSF50978">
    <property type="entry name" value="WD40 repeat-like"/>
    <property type="match status" value="1"/>
</dbReference>
<evidence type="ECO:0000256" key="7">
    <source>
        <dbReference type="ARBA" id="ARBA00022776"/>
    </source>
</evidence>
<evidence type="ECO:0000256" key="8">
    <source>
        <dbReference type="ARBA" id="ARBA00023212"/>
    </source>
</evidence>
<sequence length="676" mass="75207">MATKRSWKLQEFVAHGSNVNCLALGPKSGRVMVTGGDDKKVNMWAVGKPNCIMSLSGQTSSVECVRFSGDEELLAAGSQSGTLKIWDLEAAKIVRTLTGHKSNVKGLDFHPYGDFVASSSADTKVKLWDIRRKGCIFTYTGHTGPVTCIQFSPDGRWLLTGGDDCVIKLWDLAAGKQLHEFKHHKGPITGIEFHPVEFLMSSGSGDKTVKFWDLETFQMVSSTAHGASAVRCIKFHPDGNYLFCGSQDYLHVFGWEPVRCFDAFSMSWGKVEDMVVANSQLIGASCHQTNVSLYVVDINLFDQKINTSESSVQYMSPQKEAQQAPDISEVPRAATARRSFRRERPLTTSTKQNRPEVKCDPQRQSPTEDDERENLNSSAEIRDQAKYEEIFSPKNKLSHSPEKPSAPFPAPLEDKSNPSEPPVSKKVPAAPPESVPPQPPVPEAAPLPRREVEKSSPPQPVPPSPKSPQTLIPSDRNKPIGLDMKDFLPHNQQGAGEAVPRRTETSREKIDSIRKGHNSVSSLLLHRNRNLDVIRAIWTAGDIKTAVESAINMRDQAVIVDLLNILNLKRSLWTLDLCVILLPSLKDLLTSKYENYIMSACTSLKLLLKSFAGLINTTIKIQPSGVDFSREERYNKCCKCYNHFLSVRGIVEERQHMMGKLGSTFRELQLLLNQLE</sequence>
<feature type="compositionally biased region" description="Polar residues" evidence="13">
    <location>
        <begin position="312"/>
        <end position="321"/>
    </location>
</feature>
<feature type="region of interest" description="Disordered" evidence="13">
    <location>
        <begin position="312"/>
        <end position="514"/>
    </location>
</feature>
<evidence type="ECO:0000256" key="6">
    <source>
        <dbReference type="ARBA" id="ARBA00022737"/>
    </source>
</evidence>
<dbReference type="PROSITE" id="PS00678">
    <property type="entry name" value="WD_REPEATS_1"/>
    <property type="match status" value="3"/>
</dbReference>
<evidence type="ECO:0000259" key="14">
    <source>
        <dbReference type="Pfam" id="PF13925"/>
    </source>
</evidence>
<dbReference type="GO" id="GO:0005813">
    <property type="term" value="C:centrosome"/>
    <property type="evidence" value="ECO:0007669"/>
    <property type="project" value="UniProtKB-SubCell"/>
</dbReference>
<comment type="subunit">
    <text evidence="11">Interacts with KATNA1. This interaction enhances the microtubule binding and severing activity of KATNA1 and also targets this activity to the centrosome.</text>
</comment>
<dbReference type="AlphaFoldDB" id="A0A9Q1CCT1"/>
<dbReference type="Pfam" id="PF00400">
    <property type="entry name" value="WD40"/>
    <property type="match status" value="6"/>
</dbReference>
<dbReference type="InterPro" id="IPR026962">
    <property type="entry name" value="KTNB1"/>
</dbReference>
<dbReference type="GO" id="GO:0008017">
    <property type="term" value="F:microtubule binding"/>
    <property type="evidence" value="ECO:0007669"/>
    <property type="project" value="UniProtKB-UniRule"/>
</dbReference>
<dbReference type="PROSITE" id="PS50294">
    <property type="entry name" value="WD_REPEATS_REGION"/>
    <property type="match status" value="5"/>
</dbReference>
<dbReference type="PANTHER" id="PTHR19845:SF0">
    <property type="entry name" value="KATANIN P80 WD40 REPEAT-CONTAINING SUBUNIT B1"/>
    <property type="match status" value="1"/>
</dbReference>
<keyword evidence="16" id="KW-1185">Reference proteome</keyword>
<dbReference type="GO" id="GO:0007019">
    <property type="term" value="P:microtubule depolymerization"/>
    <property type="evidence" value="ECO:0007669"/>
    <property type="project" value="TreeGrafter"/>
</dbReference>
<dbReference type="PROSITE" id="PS50082">
    <property type="entry name" value="WD_REPEATS_2"/>
    <property type="match status" value="5"/>
</dbReference>
<keyword evidence="3 12" id="KW-0853">WD repeat</keyword>
<evidence type="ECO:0000256" key="4">
    <source>
        <dbReference type="ARBA" id="ARBA00022618"/>
    </source>
</evidence>
<dbReference type="EMBL" id="JAIZAY010000005">
    <property type="protein sequence ID" value="KAJ8042294.1"/>
    <property type="molecule type" value="Genomic_DNA"/>
</dbReference>
<dbReference type="InterPro" id="IPR036322">
    <property type="entry name" value="WD40_repeat_dom_sf"/>
</dbReference>
<dbReference type="HAMAP" id="MF_03022">
    <property type="entry name" value="Katanin_p80_B1"/>
    <property type="match status" value="1"/>
</dbReference>
<protein>
    <recommendedName>
        <fullName evidence="11">Katanin p80 WD40 repeat-containing subunit B1</fullName>
        <shortName evidence="11">Katanin p80 subunit B1</shortName>
    </recommendedName>
    <alternativeName>
        <fullName evidence="11">p80 katanin</fullName>
    </alternativeName>
</protein>
<dbReference type="SMART" id="SM00320">
    <property type="entry name" value="WD40"/>
    <property type="match status" value="6"/>
</dbReference>
<keyword evidence="4 11" id="KW-0132">Cell division</keyword>
<comment type="function">
    <text evidence="10 11">Participates in a complex which severs microtubules in an ATP-dependent manner. May act to target the enzymatic subunit of this complex to sites of action such as the centrosome. Microtubule severing may promote rapid reorganization of cellular microtubule arrays and the release of microtubules from the centrosome following nucleation.</text>
</comment>
<evidence type="ECO:0000313" key="16">
    <source>
        <dbReference type="Proteomes" id="UP001152320"/>
    </source>
</evidence>
<feature type="compositionally biased region" description="Basic and acidic residues" evidence="13">
    <location>
        <begin position="475"/>
        <end position="488"/>
    </location>
</feature>
<feature type="repeat" description="WD" evidence="12">
    <location>
        <begin position="97"/>
        <end position="138"/>
    </location>
</feature>
<dbReference type="GO" id="GO:0005874">
    <property type="term" value="C:microtubule"/>
    <property type="evidence" value="ECO:0007669"/>
    <property type="project" value="UniProtKB-KW"/>
</dbReference>
<dbReference type="InterPro" id="IPR001680">
    <property type="entry name" value="WD40_rpt"/>
</dbReference>
<dbReference type="CDD" id="cd00200">
    <property type="entry name" value="WD40"/>
    <property type="match status" value="1"/>
</dbReference>
<dbReference type="FunFam" id="2.130.10.10:FF:000846">
    <property type="entry name" value="Katanin p80 WD40 repeat-containing subunit B1 homolog"/>
    <property type="match status" value="1"/>
</dbReference>
<dbReference type="GO" id="GO:0051301">
    <property type="term" value="P:cell division"/>
    <property type="evidence" value="ECO:0007669"/>
    <property type="project" value="UniProtKB-KW"/>
</dbReference>